<dbReference type="InterPro" id="IPR001752">
    <property type="entry name" value="Kinesin_motor_dom"/>
</dbReference>
<keyword evidence="3" id="KW-0067">ATP-binding</keyword>
<dbReference type="GeneID" id="9037025"/>
<evidence type="ECO:0000313" key="6">
    <source>
        <dbReference type="Proteomes" id="UP000007800"/>
    </source>
</evidence>
<organism evidence="6">
    <name type="scientific">Perkinsus marinus (strain ATCC 50983 / TXsc)</name>
    <dbReference type="NCBI Taxonomy" id="423536"/>
    <lineage>
        <taxon>Eukaryota</taxon>
        <taxon>Sar</taxon>
        <taxon>Alveolata</taxon>
        <taxon>Perkinsozoa</taxon>
        <taxon>Perkinsea</taxon>
        <taxon>Perkinsida</taxon>
        <taxon>Perkinsidae</taxon>
        <taxon>Perkinsus</taxon>
    </lineage>
</organism>
<dbReference type="GO" id="GO:0005524">
    <property type="term" value="F:ATP binding"/>
    <property type="evidence" value="ECO:0007669"/>
    <property type="project" value="UniProtKB-UniRule"/>
</dbReference>
<keyword evidence="6" id="KW-1185">Reference proteome</keyword>
<sequence>MSEQEVVDGRKQTVEMDSAYHLVTVYKPSAASRDTAKEFTFDAVYPPVASQSQIYEEAAYPIVENVLEGYNGTIFAYGQTGTGKTHTMVGPSGGKKSDTVSFREHLSIFLRASMRAADRIF</sequence>
<evidence type="ECO:0000313" key="5">
    <source>
        <dbReference type="EMBL" id="EER04371.1"/>
    </source>
</evidence>
<dbReference type="EMBL" id="GG681694">
    <property type="protein sequence ID" value="EER04371.1"/>
    <property type="molecule type" value="Genomic_DNA"/>
</dbReference>
<dbReference type="InterPro" id="IPR027640">
    <property type="entry name" value="Kinesin-like_fam"/>
</dbReference>
<dbReference type="OrthoDB" id="449085at2759"/>
<dbReference type="GO" id="GO:0007018">
    <property type="term" value="P:microtubule-based movement"/>
    <property type="evidence" value="ECO:0007669"/>
    <property type="project" value="InterPro"/>
</dbReference>
<dbReference type="PROSITE" id="PS50067">
    <property type="entry name" value="KINESIN_MOTOR_2"/>
    <property type="match status" value="1"/>
</dbReference>
<accession>C5LFX2</accession>
<feature type="domain" description="Kinesin motor" evidence="4">
    <location>
        <begin position="1"/>
        <end position="121"/>
    </location>
</feature>
<dbReference type="InParanoid" id="C5LFX2"/>
<name>C5LFX2_PERM5</name>
<dbReference type="RefSeq" id="XP_002772555.1">
    <property type="nucleotide sequence ID" value="XM_002772509.1"/>
</dbReference>
<protein>
    <submittedName>
        <fullName evidence="5">Kif-3, putative</fullName>
    </submittedName>
</protein>
<dbReference type="AlphaFoldDB" id="C5LFX2"/>
<reference evidence="5 6" key="1">
    <citation type="submission" date="2008-07" db="EMBL/GenBank/DDBJ databases">
        <authorList>
            <person name="El-Sayed N."/>
            <person name="Caler E."/>
            <person name="Inman J."/>
            <person name="Amedeo P."/>
            <person name="Hass B."/>
            <person name="Wortman J."/>
        </authorList>
    </citation>
    <scope>NUCLEOTIDE SEQUENCE [LARGE SCALE GENOMIC DNA]</scope>
    <source>
        <strain evidence="6">ATCC 50983 / TXsc</strain>
    </source>
</reference>
<keyword evidence="1" id="KW-0175">Coiled coil</keyword>
<feature type="non-terminal residue" evidence="5">
    <location>
        <position position="121"/>
    </location>
</feature>
<dbReference type="PANTHER" id="PTHR47968:SF75">
    <property type="entry name" value="CENTROMERE-ASSOCIATED PROTEIN E"/>
    <property type="match status" value="1"/>
</dbReference>
<dbReference type="Proteomes" id="UP000007800">
    <property type="component" value="Unassembled WGS sequence"/>
</dbReference>
<keyword evidence="2 3" id="KW-0505">Motor protein</keyword>
<dbReference type="GO" id="GO:0008017">
    <property type="term" value="F:microtubule binding"/>
    <property type="evidence" value="ECO:0007669"/>
    <property type="project" value="InterPro"/>
</dbReference>
<dbReference type="InterPro" id="IPR036961">
    <property type="entry name" value="Kinesin_motor_dom_sf"/>
</dbReference>
<dbReference type="SUPFAM" id="SSF52540">
    <property type="entry name" value="P-loop containing nucleoside triphosphate hydrolases"/>
    <property type="match status" value="1"/>
</dbReference>
<gene>
    <name evidence="5" type="ORF">Pmar_PMAR018735</name>
</gene>
<evidence type="ECO:0000256" key="2">
    <source>
        <dbReference type="ARBA" id="ARBA00023175"/>
    </source>
</evidence>
<evidence type="ECO:0000256" key="3">
    <source>
        <dbReference type="PROSITE-ProRule" id="PRU00283"/>
    </source>
</evidence>
<proteinExistence type="inferred from homology"/>
<dbReference type="InterPro" id="IPR027417">
    <property type="entry name" value="P-loop_NTPase"/>
</dbReference>
<dbReference type="Pfam" id="PF00225">
    <property type="entry name" value="Kinesin"/>
    <property type="match status" value="1"/>
</dbReference>
<dbReference type="PANTHER" id="PTHR47968">
    <property type="entry name" value="CENTROMERE PROTEIN E"/>
    <property type="match status" value="1"/>
</dbReference>
<dbReference type="Gene3D" id="3.40.850.10">
    <property type="entry name" value="Kinesin motor domain"/>
    <property type="match status" value="1"/>
</dbReference>
<evidence type="ECO:0000256" key="1">
    <source>
        <dbReference type="ARBA" id="ARBA00023054"/>
    </source>
</evidence>
<dbReference type="SMART" id="SM00129">
    <property type="entry name" value="KISc"/>
    <property type="match status" value="1"/>
</dbReference>
<feature type="binding site" evidence="3">
    <location>
        <begin position="78"/>
        <end position="85"/>
    </location>
    <ligand>
        <name>ATP</name>
        <dbReference type="ChEBI" id="CHEBI:30616"/>
    </ligand>
</feature>
<keyword evidence="3" id="KW-0547">Nucleotide-binding</keyword>
<evidence type="ECO:0000259" key="4">
    <source>
        <dbReference type="PROSITE" id="PS50067"/>
    </source>
</evidence>
<dbReference type="GO" id="GO:0003777">
    <property type="term" value="F:microtubule motor activity"/>
    <property type="evidence" value="ECO:0007669"/>
    <property type="project" value="InterPro"/>
</dbReference>
<comment type="similarity">
    <text evidence="3">Belongs to the TRAFAC class myosin-kinesin ATPase superfamily. Kinesin family.</text>
</comment>